<keyword evidence="3" id="KW-0445">Lipid transport</keyword>
<dbReference type="RefSeq" id="XP_025372041.1">
    <property type="nucleotide sequence ID" value="XM_025513159.1"/>
</dbReference>
<dbReference type="OrthoDB" id="428159at2759"/>
<evidence type="ECO:0000259" key="7">
    <source>
        <dbReference type="Pfam" id="PF25036"/>
    </source>
</evidence>
<dbReference type="FunCoup" id="A0A316W818">
    <property type="interactions" value="224"/>
</dbReference>
<feature type="compositionally biased region" description="Low complexity" evidence="4">
    <location>
        <begin position="1467"/>
        <end position="1480"/>
    </location>
</feature>
<feature type="domain" description="VPS13-like middle region" evidence="6">
    <location>
        <begin position="1170"/>
        <end position="2023"/>
    </location>
</feature>
<dbReference type="InterPro" id="IPR026847">
    <property type="entry name" value="VPS13"/>
</dbReference>
<dbReference type="InterPro" id="IPR026854">
    <property type="entry name" value="VPS13_N"/>
</dbReference>
<proteinExistence type="inferred from homology"/>
<feature type="region of interest" description="Disordered" evidence="4">
    <location>
        <begin position="1465"/>
        <end position="1495"/>
    </location>
</feature>
<dbReference type="InParanoid" id="A0A316W818"/>
<dbReference type="EMBL" id="KZ819358">
    <property type="protein sequence ID" value="PWN44881.1"/>
    <property type="molecule type" value="Genomic_DNA"/>
</dbReference>
<dbReference type="Pfam" id="PF25033">
    <property type="entry name" value="VPS13_M"/>
    <property type="match status" value="1"/>
</dbReference>
<evidence type="ECO:0000259" key="8">
    <source>
        <dbReference type="Pfam" id="PF25037"/>
    </source>
</evidence>
<evidence type="ECO:0000313" key="10">
    <source>
        <dbReference type="Proteomes" id="UP000245783"/>
    </source>
</evidence>
<dbReference type="Proteomes" id="UP000245783">
    <property type="component" value="Unassembled WGS sequence"/>
</dbReference>
<comment type="similarity">
    <text evidence="1">Belongs to the VPS13 family.</text>
</comment>
<organism evidence="9 10">
    <name type="scientific">Ceraceosorus guamensis</name>
    <dbReference type="NCBI Taxonomy" id="1522189"/>
    <lineage>
        <taxon>Eukaryota</taxon>
        <taxon>Fungi</taxon>
        <taxon>Dikarya</taxon>
        <taxon>Basidiomycota</taxon>
        <taxon>Ustilaginomycotina</taxon>
        <taxon>Exobasidiomycetes</taxon>
        <taxon>Ceraceosorales</taxon>
        <taxon>Ceraceosoraceae</taxon>
        <taxon>Ceraceosorus</taxon>
    </lineage>
</organism>
<feature type="compositionally biased region" description="Polar residues" evidence="4">
    <location>
        <begin position="1665"/>
        <end position="1701"/>
    </location>
</feature>
<accession>A0A316W818</accession>
<evidence type="ECO:0000256" key="1">
    <source>
        <dbReference type="ARBA" id="ARBA00006545"/>
    </source>
</evidence>
<evidence type="ECO:0008006" key="11">
    <source>
        <dbReference type="Google" id="ProtNLM"/>
    </source>
</evidence>
<feature type="compositionally biased region" description="Polar residues" evidence="4">
    <location>
        <begin position="593"/>
        <end position="605"/>
    </location>
</feature>
<feature type="region of interest" description="Disordered" evidence="4">
    <location>
        <begin position="1660"/>
        <end position="1707"/>
    </location>
</feature>
<keyword evidence="2" id="KW-0813">Transport</keyword>
<reference evidence="9 10" key="1">
    <citation type="journal article" date="2018" name="Mol. Biol. Evol.">
        <title>Broad Genomic Sampling Reveals a Smut Pathogenic Ancestry of the Fungal Clade Ustilaginomycotina.</title>
        <authorList>
            <person name="Kijpornyongpan T."/>
            <person name="Mondo S.J."/>
            <person name="Barry K."/>
            <person name="Sandor L."/>
            <person name="Lee J."/>
            <person name="Lipzen A."/>
            <person name="Pangilinan J."/>
            <person name="LaButti K."/>
            <person name="Hainaut M."/>
            <person name="Henrissat B."/>
            <person name="Grigoriev I.V."/>
            <person name="Spatafora J.W."/>
            <person name="Aime M.C."/>
        </authorList>
    </citation>
    <scope>NUCLEOTIDE SEQUENCE [LARGE SCALE GENOMIC DNA]</scope>
    <source>
        <strain evidence="9 10">MCA 4658</strain>
    </source>
</reference>
<dbReference type="PANTHER" id="PTHR16166:SF93">
    <property type="entry name" value="INTERMEMBRANE LIPID TRANSFER PROTEIN VPS13"/>
    <property type="match status" value="1"/>
</dbReference>
<feature type="region of interest" description="Disordered" evidence="4">
    <location>
        <begin position="1832"/>
        <end position="1888"/>
    </location>
</feature>
<feature type="domain" description="Vacuolar protein sorting-associated protein 13 VPS13 adaptor binding" evidence="7">
    <location>
        <begin position="2076"/>
        <end position="2647"/>
    </location>
</feature>
<protein>
    <recommendedName>
        <fullName evidence="11">DUF1162-domain-containing protein</fullName>
    </recommendedName>
</protein>
<dbReference type="PANTHER" id="PTHR16166">
    <property type="entry name" value="VACUOLAR PROTEIN SORTING-ASSOCIATED PROTEIN VPS13"/>
    <property type="match status" value="1"/>
</dbReference>
<evidence type="ECO:0000256" key="4">
    <source>
        <dbReference type="SAM" id="MobiDB-lite"/>
    </source>
</evidence>
<dbReference type="STRING" id="1522189.A0A316W818"/>
<feature type="compositionally biased region" description="Polar residues" evidence="4">
    <location>
        <begin position="1832"/>
        <end position="1845"/>
    </location>
</feature>
<dbReference type="Pfam" id="PF25037">
    <property type="entry name" value="VPS13_C"/>
    <property type="match status" value="1"/>
</dbReference>
<feature type="compositionally biased region" description="Acidic residues" evidence="4">
    <location>
        <begin position="934"/>
        <end position="953"/>
    </location>
</feature>
<dbReference type="GO" id="GO:0007005">
    <property type="term" value="P:mitochondrion organization"/>
    <property type="evidence" value="ECO:0007669"/>
    <property type="project" value="TreeGrafter"/>
</dbReference>
<feature type="region of interest" description="Disordered" evidence="4">
    <location>
        <begin position="1123"/>
        <end position="1142"/>
    </location>
</feature>
<dbReference type="GO" id="GO:0006623">
    <property type="term" value="P:protein targeting to vacuole"/>
    <property type="evidence" value="ECO:0007669"/>
    <property type="project" value="TreeGrafter"/>
</dbReference>
<keyword evidence="10" id="KW-1185">Reference proteome</keyword>
<feature type="compositionally biased region" description="Basic and acidic residues" evidence="4">
    <location>
        <begin position="421"/>
        <end position="431"/>
    </location>
</feature>
<feature type="domain" description="Intermembrane lipid transfer protein VPS13-like C-terminal" evidence="8">
    <location>
        <begin position="3181"/>
        <end position="3295"/>
    </location>
</feature>
<evidence type="ECO:0000256" key="2">
    <source>
        <dbReference type="ARBA" id="ARBA00022448"/>
    </source>
</evidence>
<feature type="compositionally biased region" description="Polar residues" evidence="4">
    <location>
        <begin position="892"/>
        <end position="902"/>
    </location>
</feature>
<evidence type="ECO:0000259" key="5">
    <source>
        <dbReference type="Pfam" id="PF12624"/>
    </source>
</evidence>
<evidence type="ECO:0000313" key="9">
    <source>
        <dbReference type="EMBL" id="PWN44881.1"/>
    </source>
</evidence>
<feature type="region of interest" description="Disordered" evidence="4">
    <location>
        <begin position="866"/>
        <end position="953"/>
    </location>
</feature>
<dbReference type="GeneID" id="37035029"/>
<dbReference type="InterPro" id="IPR056747">
    <property type="entry name" value="VPS13-like_M"/>
</dbReference>
<dbReference type="InterPro" id="IPR056748">
    <property type="entry name" value="VPS13-like_C"/>
</dbReference>
<feature type="domain" description="Chorein N-terminal" evidence="5">
    <location>
        <begin position="1"/>
        <end position="905"/>
    </location>
</feature>
<dbReference type="GO" id="GO:0006869">
    <property type="term" value="P:lipid transport"/>
    <property type="evidence" value="ECO:0007669"/>
    <property type="project" value="UniProtKB-KW"/>
</dbReference>
<feature type="region of interest" description="Disordered" evidence="4">
    <location>
        <begin position="593"/>
        <end position="616"/>
    </location>
</feature>
<feature type="compositionally biased region" description="Low complexity" evidence="4">
    <location>
        <begin position="437"/>
        <end position="448"/>
    </location>
</feature>
<feature type="region of interest" description="Disordered" evidence="4">
    <location>
        <begin position="421"/>
        <end position="448"/>
    </location>
</feature>
<feature type="compositionally biased region" description="Polar residues" evidence="4">
    <location>
        <begin position="1853"/>
        <end position="1863"/>
    </location>
</feature>
<dbReference type="GO" id="GO:0045324">
    <property type="term" value="P:late endosome to vacuole transport"/>
    <property type="evidence" value="ECO:0007669"/>
    <property type="project" value="TreeGrafter"/>
</dbReference>
<evidence type="ECO:0000256" key="3">
    <source>
        <dbReference type="ARBA" id="ARBA00023055"/>
    </source>
</evidence>
<dbReference type="InterPro" id="IPR009543">
    <property type="entry name" value="VPS13_VAB"/>
</dbReference>
<dbReference type="Pfam" id="PF12624">
    <property type="entry name" value="VPS13_N"/>
    <property type="match status" value="1"/>
</dbReference>
<name>A0A316W818_9BASI</name>
<evidence type="ECO:0000259" key="6">
    <source>
        <dbReference type="Pfam" id="PF25033"/>
    </source>
</evidence>
<sequence>MLEGVLASVLNRFLASYVDGLNTSQLNVGIWSGDVKLRNLRLKTSALDKFRLPIDVKEGFLGDLTLSIPWSNLKGKPVRVLVENVYLLAAPKEASVEIDEEEEEERAQAAKLEKLANAELLGTSSSIGVSEADAQKNESFTSSLVTKIVDNLQITVRNIHVRYEDKLSNPEHPFSAGLTLAEFSAVSTDADWNPTFIQNSQEGIHKLARLESLAAYWDTDAESLAGYEVSEAQQRFASLIARDGQIPQHQYILHPVTGAGRLVMRRKMTPDIAKMDAQLLFDSLGFALDDEQYRDVISVADLFHFYTRQAQYRRYRPAAAELEENKPRAMLRFAAKAILNEVHEKRKVWTWAYFAQRRDERKEYVELFKQKEQAVHQANQNQAGAQIASSEEGTRLHELERTLSYKDIRFYRSIARHELRKERTNKRKEELASGNRADSSGSTAQASGAGAAAGGGWLGWIWGGGANKAGSEHDSGVLNEEQRKELYDAIEWDESANNQALTSAVDLPGDALQLRLTTKLQTGSLSLKDHSRGSEIVSLVFDSLQADVDQRVDNLEAAVSLGGLRVYDNTTANSLYPQIVRVKDDEVNRITQVEGRTNSRGQSTEQAEHEVGLESDPDNPFFYLKFENKPLDRRADSALAVKMRSMEIIYHRGYVENIVRFFKPPESELELIGALIDVASETIEGIRKETRAGLENALENHKTIDLTLDIKAPIIIVPQDVTQRQCQHIVLDAGHIGMRSVFADQSALDTVKSKQSKQYTEDDYRQLEDLMYDRFFVKLESMQLVMGPDIESCLSSLTAGSEHHASHLVERINLDFTLHNSILPKAPNLTKFKITGHLPSLRVNFSDNKYKALMSVIDVAIPKLDDDPVDEEQGQLGASGGRSNVLGDPEMSQVQTSRTRQPSADDGRGSESGLDLNKVRRQRIASQMRGGDDYLVEQEDDDAEGEAEFEDAEDDTADRINAHQRTFELHFVVDSLQGSIYKSSTDPSKPDRLLVEAVFEGFLLHLAVFPYHMEIDVGLRSLELEDKIVDQGAVFKHLITSKAVDTHGKPTTASKASTPDKDLVRVKYVRVQTDSPEFQSVYEGIDQSIHVELSTINITLTRVSVLVVYDWIMTTFVPSESAAPPPEKLIDVPQGEDENTKTGRKEIAEPVTRKEMLRVRVKLTSIVLRINNDGQLLATLTLSTAEVAVLLRGNSIRVAARLGSLLLVDNVQREDSDSGRRKNPGEFKKLLSIDGDELADFTYETFDEQDKQTYPGYDTSIWLRTGSLKFTFAEEPVRDLLNFFNKFARMKAVYDAATQAASAQATQLQERVAKLHYDVVIKTPIVNIRRGPGSSDVLTANLGEIYAYNTFSEPDDDHVTTKIEAGLRHIRLASRMTYGSQEYKVQMIDDVNISVDVTQRDHLGHAASTAEKNSSSAAHNLPDMSINARMSDVQIKLTEQQYGFIMALTQAIPRAFALDEDDDADNDQAVSSIPSTSASSVRQVPAASTPSSAGPGVDMLPELGVVAHDSDGNGVLLRTSLDMLFNVRAIGLELFSSGATAQDTLQNASLAKFSLNQSAVKLKVLSDSSLEAEVALKSFTVSDTRPDKGTKFREIIPAVRHDGHQFMLSYTQSGNQSDRGALALVTVDSPKIIFSLDPLFALVNFFTSAFNEADTQMQDDIAGANSDSNSARKSTSAVRSQQRAPTKKSAPSKTAQQSASGGSEPADGGSAIAFRVNVVDPTIILLAAPERTDSEAIVLSIRQILVSQQAILALKVDQFGMFMCRMDRPKDSLRFLDNFDLTLSLDSRGSGSRQVTSIEVDVEPLVLRVSFKDIMLISSVVNKAIELSNQSNSFGANQDGKQNSASRREASAMSGNISLNESTKVVEPRGRSSSASARNTSHDDERPSEAELIVAKELLKADVAGLQLILIGDMHSLPMLDLNLRKFSVNVRDWSSEMRVRTSIGMHVNYNNLSRSHWEPLIDPWVVDFGMDSVNGTTTMTVSSKKRLEVNVTTTLIETAMTTAAIMAEEQKKLSNASASANTATTSVLRESQAPFLVRNRTGYRITLWAEHEDRRVKASPHRLEDGSDTPWRFDDWKAMREHVMQSGGNMLSLQVEGMPWERIKHVSVDREGESLITLHPKVEKVAHRMLCDVKLVDNVKVVTFRSSFNIENRTMVPVEFVVLGSDGEPTQGGVRQLAPGEDCPVPIEAAYHNRIRLRPDPGFEYGWSNEAFNWQELVKKSTRIVSCDALHEGEAPFRFQCFAITEKQDALSRAYPRLTLRLRAPVEVENLLPYDIQYRIFDRNLNHNWNSFLRKGGTSPIHVVETSHLLLLSVDIQSSVFSPSEFAIIATDNGDDFPVEKTMTLADAENLKLNLRLHYSKYPDSGGAFKVSIFAPYIFINQTGLPFALKTKSWIGGAKLVAGQEQGEVSEVRKHPDPFLFSHNSNDRRNRVLLRVGDSSWSKPLSFEAIGSDSEVVIPSASRNEEIHLGLNIQDGLGKFKLSKVVKLTPRYLVRNNLGETLNLREPGAADSVTVEAGRRVPLHFLRVGASKQMTLAYPGLNNKWTAPFNIEDIGSVHLRIAKAGDHQHLIKAEVMLEGPTIFISLSMERGQWPFMLRNESDYVVTFMQATERSDERNGDKDEAVGKRYELKPRSKMKYAWDFPALPNKLIKLVANGRERSVNVLEIGTLMPFKFPSTDGRGSRVIALDVRADGATQTLVLSPWTEEKSGFRLKRQNSTFSRTDTVSSTGRDGGFEAVDVDSKITMVFNVEFEGVGISVINRSVQELAYVSFRGLEFHYNQSEKATSIGVVCKWIQVDNQLFGGLFPIVLYPAVLREGKELDQHPVLQLSWIQSTDETHGASIVKYASALLQEISVELDEDFLFALIDFSKLQGASWQKDAALESDFVEDPREVPEPSGTLHQPADTYFEVLHLQPLAINLSFMRTDMRTDRSDERVGSRNPVLFAINAISMALGNLNEAPIRLNALVLENVRLSSADLQARLTTHYTQALVGQLYRVMGSLDVIGNPVGLFNNVSGGFVALWYEPYQGLVMHGNRELGMGLVRGASAFAKGAVFGVSDSMSKVTGSIGKGLAAATMDPEFQSRRRMTRFRNKPKHALYGLSSGASAFFTSIASGLSGVALKPIEGAERGGAVGFARGLLAGSVGLVTKPLVGTFDFASNLTEGVRNTTVVFDQNEIDRVRLPRFIAADGIVRPYTAREALGQTWLRCVDDGRLYRESYVCHVDLGQAQGQANPQPERDGVIMVTLTRILFIRTLRMKVAWEVPLSDLASISLESDGIALTLRNNVAGPFLKLPEAGARSFLFSSISRVVRAYNAQHQS</sequence>
<dbReference type="GO" id="GO:0045053">
    <property type="term" value="P:protein retention in Golgi apparatus"/>
    <property type="evidence" value="ECO:0007669"/>
    <property type="project" value="TreeGrafter"/>
</dbReference>
<gene>
    <name evidence="9" type="ORF">IE81DRAFT_320855</name>
</gene>
<dbReference type="Pfam" id="PF25036">
    <property type="entry name" value="VPS13_VAB"/>
    <property type="match status" value="1"/>
</dbReference>